<evidence type="ECO:0000313" key="2">
    <source>
        <dbReference type="Proteomes" id="UP000215914"/>
    </source>
</evidence>
<sequence>MKSKGVVEVLGLLKQSVSNQEHKHGLIPVWLIEDRRVTLLV</sequence>
<proteinExistence type="predicted"/>
<dbReference type="AlphaFoldDB" id="A0A9K3JN31"/>
<protein>
    <submittedName>
        <fullName evidence="1">Uncharacterized protein</fullName>
    </submittedName>
</protein>
<evidence type="ECO:0000313" key="1">
    <source>
        <dbReference type="EMBL" id="KAF5818234.1"/>
    </source>
</evidence>
<accession>A0A9K3JN31</accession>
<reference evidence="1" key="2">
    <citation type="submission" date="2020-06" db="EMBL/GenBank/DDBJ databases">
        <title>Helianthus annuus Genome sequencing and assembly Release 2.</title>
        <authorList>
            <person name="Gouzy J."/>
            <person name="Langlade N."/>
            <person name="Munos S."/>
        </authorList>
    </citation>
    <scope>NUCLEOTIDE SEQUENCE</scope>
    <source>
        <tissue evidence="1">Leaves</tissue>
    </source>
</reference>
<organism evidence="1 2">
    <name type="scientific">Helianthus annuus</name>
    <name type="common">Common sunflower</name>
    <dbReference type="NCBI Taxonomy" id="4232"/>
    <lineage>
        <taxon>Eukaryota</taxon>
        <taxon>Viridiplantae</taxon>
        <taxon>Streptophyta</taxon>
        <taxon>Embryophyta</taxon>
        <taxon>Tracheophyta</taxon>
        <taxon>Spermatophyta</taxon>
        <taxon>Magnoliopsida</taxon>
        <taxon>eudicotyledons</taxon>
        <taxon>Gunneridae</taxon>
        <taxon>Pentapetalae</taxon>
        <taxon>asterids</taxon>
        <taxon>campanulids</taxon>
        <taxon>Asterales</taxon>
        <taxon>Asteraceae</taxon>
        <taxon>Asteroideae</taxon>
        <taxon>Heliantheae alliance</taxon>
        <taxon>Heliantheae</taxon>
        <taxon>Helianthus</taxon>
    </lineage>
</organism>
<dbReference type="Proteomes" id="UP000215914">
    <property type="component" value="Unassembled WGS sequence"/>
</dbReference>
<dbReference type="EMBL" id="MNCJ02000317">
    <property type="protein sequence ID" value="KAF5818234.1"/>
    <property type="molecule type" value="Genomic_DNA"/>
</dbReference>
<gene>
    <name evidence="1" type="ORF">HanXRQr2_Chr02g0062661</name>
</gene>
<reference evidence="1" key="1">
    <citation type="journal article" date="2017" name="Nature">
        <title>The sunflower genome provides insights into oil metabolism, flowering and Asterid evolution.</title>
        <authorList>
            <person name="Badouin H."/>
            <person name="Gouzy J."/>
            <person name="Grassa C.J."/>
            <person name="Murat F."/>
            <person name="Staton S.E."/>
            <person name="Cottret L."/>
            <person name="Lelandais-Briere C."/>
            <person name="Owens G.L."/>
            <person name="Carrere S."/>
            <person name="Mayjonade B."/>
            <person name="Legrand L."/>
            <person name="Gill N."/>
            <person name="Kane N.C."/>
            <person name="Bowers J.E."/>
            <person name="Hubner S."/>
            <person name="Bellec A."/>
            <person name="Berard A."/>
            <person name="Berges H."/>
            <person name="Blanchet N."/>
            <person name="Boniface M.C."/>
            <person name="Brunel D."/>
            <person name="Catrice O."/>
            <person name="Chaidir N."/>
            <person name="Claudel C."/>
            <person name="Donnadieu C."/>
            <person name="Faraut T."/>
            <person name="Fievet G."/>
            <person name="Helmstetter N."/>
            <person name="King M."/>
            <person name="Knapp S.J."/>
            <person name="Lai Z."/>
            <person name="Le Paslier M.C."/>
            <person name="Lippi Y."/>
            <person name="Lorenzon L."/>
            <person name="Mandel J.R."/>
            <person name="Marage G."/>
            <person name="Marchand G."/>
            <person name="Marquand E."/>
            <person name="Bret-Mestries E."/>
            <person name="Morien E."/>
            <person name="Nambeesan S."/>
            <person name="Nguyen T."/>
            <person name="Pegot-Espagnet P."/>
            <person name="Pouilly N."/>
            <person name="Raftis F."/>
            <person name="Sallet E."/>
            <person name="Schiex T."/>
            <person name="Thomas J."/>
            <person name="Vandecasteele C."/>
            <person name="Vares D."/>
            <person name="Vear F."/>
            <person name="Vautrin S."/>
            <person name="Crespi M."/>
            <person name="Mangin B."/>
            <person name="Burke J.M."/>
            <person name="Salse J."/>
            <person name="Munos S."/>
            <person name="Vincourt P."/>
            <person name="Rieseberg L.H."/>
            <person name="Langlade N.B."/>
        </authorList>
    </citation>
    <scope>NUCLEOTIDE SEQUENCE</scope>
    <source>
        <tissue evidence="1">Leaves</tissue>
    </source>
</reference>
<keyword evidence="2" id="KW-1185">Reference proteome</keyword>
<comment type="caution">
    <text evidence="1">The sequence shown here is derived from an EMBL/GenBank/DDBJ whole genome shotgun (WGS) entry which is preliminary data.</text>
</comment>
<name>A0A9K3JN31_HELAN</name>
<dbReference type="Gramene" id="mRNA:HanXRQr2_Chr02g0062661">
    <property type="protein sequence ID" value="mRNA:HanXRQr2_Chr02g0062661"/>
    <property type="gene ID" value="HanXRQr2_Chr02g0062661"/>
</dbReference>